<dbReference type="CDD" id="cd02796">
    <property type="entry name" value="tRNA_bind_bactPheRS"/>
    <property type="match status" value="1"/>
</dbReference>
<dbReference type="Pfam" id="PF03483">
    <property type="entry name" value="B3_4"/>
    <property type="match status" value="1"/>
</dbReference>
<evidence type="ECO:0000256" key="14">
    <source>
        <dbReference type="ARBA" id="ARBA00049255"/>
    </source>
</evidence>
<keyword evidence="10 15" id="KW-0460">Magnesium</keyword>
<dbReference type="FunFam" id="2.40.50.140:FF:000045">
    <property type="entry name" value="Phenylalanine--tRNA ligase beta subunit"/>
    <property type="match status" value="1"/>
</dbReference>
<dbReference type="PROSITE" id="PS50886">
    <property type="entry name" value="TRBD"/>
    <property type="match status" value="1"/>
</dbReference>
<dbReference type="KEGG" id="drt:Dret_0048"/>
<dbReference type="EMBL" id="CP001734">
    <property type="protein sequence ID" value="ACV67350.1"/>
    <property type="molecule type" value="Genomic_DNA"/>
</dbReference>
<evidence type="ECO:0000256" key="15">
    <source>
        <dbReference type="HAMAP-Rule" id="MF_00283"/>
    </source>
</evidence>
<dbReference type="SUPFAM" id="SSF50249">
    <property type="entry name" value="Nucleic acid-binding proteins"/>
    <property type="match status" value="1"/>
</dbReference>
<keyword evidence="7 15" id="KW-0479">Metal-binding</keyword>
<reference evidence="20 21" key="2">
    <citation type="journal article" date="2010" name="Stand. Genomic Sci.">
        <title>Complete genome sequence of Desulfohalobium retbaense type strain (HR(100)).</title>
        <authorList>
            <person name="Spring S."/>
            <person name="Nolan M."/>
            <person name="Lapidus A."/>
            <person name="Glavina Del Rio T."/>
            <person name="Copeland A."/>
            <person name="Tice H."/>
            <person name="Cheng J.F."/>
            <person name="Lucas S."/>
            <person name="Land M."/>
            <person name="Chen F."/>
            <person name="Bruce D."/>
            <person name="Goodwin L."/>
            <person name="Pitluck S."/>
            <person name="Ivanova N."/>
            <person name="Mavromatis K."/>
            <person name="Mikhailova N."/>
            <person name="Pati A."/>
            <person name="Chen A."/>
            <person name="Palaniappan K."/>
            <person name="Hauser L."/>
            <person name="Chang Y.J."/>
            <person name="Jeffries C.D."/>
            <person name="Munk C."/>
            <person name="Kiss H."/>
            <person name="Chain P."/>
            <person name="Han C."/>
            <person name="Brettin T."/>
            <person name="Detter J.C."/>
            <person name="Schuler E."/>
            <person name="Goker M."/>
            <person name="Rohde M."/>
            <person name="Bristow J."/>
            <person name="Eisen J.A."/>
            <person name="Markowitz V."/>
            <person name="Hugenholtz P."/>
            <person name="Kyrpides N.C."/>
            <person name="Klenk H.P."/>
        </authorList>
    </citation>
    <scope>NUCLEOTIDE SEQUENCE [LARGE SCALE GENOMIC DNA]</scope>
    <source>
        <strain evidence="20 21">DSM 5692</strain>
    </source>
</reference>
<dbReference type="InterPro" id="IPR005146">
    <property type="entry name" value="B3/B4_tRNA-bd"/>
</dbReference>
<dbReference type="InterPro" id="IPR045864">
    <property type="entry name" value="aa-tRNA-synth_II/BPL/LPL"/>
</dbReference>
<dbReference type="InterPro" id="IPR005121">
    <property type="entry name" value="Fdx_antiC-bd"/>
</dbReference>
<dbReference type="PANTHER" id="PTHR10947:SF0">
    <property type="entry name" value="PHENYLALANINE--TRNA LIGASE BETA SUBUNIT"/>
    <property type="match status" value="1"/>
</dbReference>
<dbReference type="HOGENOM" id="CLU_016891_0_0_7"/>
<evidence type="ECO:0000256" key="6">
    <source>
        <dbReference type="ARBA" id="ARBA00022598"/>
    </source>
</evidence>
<feature type="binding site" evidence="15">
    <location>
        <position position="466"/>
    </location>
    <ligand>
        <name>Mg(2+)</name>
        <dbReference type="ChEBI" id="CHEBI:18420"/>
        <note>shared with alpha subunit</note>
    </ligand>
</feature>
<dbReference type="AlphaFoldDB" id="C8WZ75"/>
<keyword evidence="11 16" id="KW-0694">RNA-binding</keyword>
<evidence type="ECO:0000256" key="3">
    <source>
        <dbReference type="ARBA" id="ARBA00011209"/>
    </source>
</evidence>
<dbReference type="PROSITE" id="PS51483">
    <property type="entry name" value="B5"/>
    <property type="match status" value="1"/>
</dbReference>
<evidence type="ECO:0000259" key="19">
    <source>
        <dbReference type="PROSITE" id="PS51483"/>
    </source>
</evidence>
<dbReference type="GO" id="GO:0006432">
    <property type="term" value="P:phenylalanyl-tRNA aminoacylation"/>
    <property type="evidence" value="ECO:0007669"/>
    <property type="project" value="UniProtKB-UniRule"/>
</dbReference>
<dbReference type="InterPro" id="IPR033714">
    <property type="entry name" value="tRNA_bind_bactPheRS"/>
</dbReference>
<dbReference type="InterPro" id="IPR004532">
    <property type="entry name" value="Phe-tRNA-ligase_IIc_bsu_bact"/>
</dbReference>
<dbReference type="GO" id="GO:0005524">
    <property type="term" value="F:ATP binding"/>
    <property type="evidence" value="ECO:0007669"/>
    <property type="project" value="UniProtKB-UniRule"/>
</dbReference>
<organism evidence="20 21">
    <name type="scientific">Desulfohalobium retbaense (strain ATCC 49708 / DSM 5692 / JCM 16813 / HR100)</name>
    <dbReference type="NCBI Taxonomy" id="485915"/>
    <lineage>
        <taxon>Bacteria</taxon>
        <taxon>Pseudomonadati</taxon>
        <taxon>Thermodesulfobacteriota</taxon>
        <taxon>Desulfovibrionia</taxon>
        <taxon>Desulfovibrionales</taxon>
        <taxon>Desulfohalobiaceae</taxon>
        <taxon>Desulfohalobium</taxon>
    </lineage>
</organism>
<dbReference type="GO" id="GO:0004826">
    <property type="term" value="F:phenylalanine-tRNA ligase activity"/>
    <property type="evidence" value="ECO:0007669"/>
    <property type="project" value="UniProtKB-UniRule"/>
</dbReference>
<evidence type="ECO:0000256" key="4">
    <source>
        <dbReference type="ARBA" id="ARBA00022490"/>
    </source>
</evidence>
<feature type="domain" description="TRNA-binding" evidence="17">
    <location>
        <begin position="39"/>
        <end position="148"/>
    </location>
</feature>
<dbReference type="Pfam" id="PF03484">
    <property type="entry name" value="B5"/>
    <property type="match status" value="1"/>
</dbReference>
<keyword evidence="8 15" id="KW-0547">Nucleotide-binding</keyword>
<dbReference type="OrthoDB" id="9805455at2"/>
<dbReference type="InterPro" id="IPR012340">
    <property type="entry name" value="NA-bd_OB-fold"/>
</dbReference>
<evidence type="ECO:0000256" key="2">
    <source>
        <dbReference type="ARBA" id="ARBA00008653"/>
    </source>
</evidence>
<keyword evidence="5 16" id="KW-0820">tRNA-binding</keyword>
<dbReference type="STRING" id="485915.Dret_0048"/>
<dbReference type="CDD" id="cd00769">
    <property type="entry name" value="PheRS_beta_core"/>
    <property type="match status" value="1"/>
</dbReference>
<dbReference type="Proteomes" id="UP000001052">
    <property type="component" value="Chromosome"/>
</dbReference>
<evidence type="ECO:0000256" key="1">
    <source>
        <dbReference type="ARBA" id="ARBA00004496"/>
    </source>
</evidence>
<evidence type="ECO:0000256" key="10">
    <source>
        <dbReference type="ARBA" id="ARBA00022842"/>
    </source>
</evidence>
<dbReference type="SUPFAM" id="SSF55681">
    <property type="entry name" value="Class II aaRS and biotin synthetases"/>
    <property type="match status" value="1"/>
</dbReference>
<dbReference type="Gene3D" id="3.30.930.10">
    <property type="entry name" value="Bira Bifunctional Protein, Domain 2"/>
    <property type="match status" value="1"/>
</dbReference>
<dbReference type="GO" id="GO:0009328">
    <property type="term" value="C:phenylalanine-tRNA ligase complex"/>
    <property type="evidence" value="ECO:0007669"/>
    <property type="project" value="TreeGrafter"/>
</dbReference>
<comment type="catalytic activity">
    <reaction evidence="14 15">
        <text>tRNA(Phe) + L-phenylalanine + ATP = L-phenylalanyl-tRNA(Phe) + AMP + diphosphate + H(+)</text>
        <dbReference type="Rhea" id="RHEA:19413"/>
        <dbReference type="Rhea" id="RHEA-COMP:9668"/>
        <dbReference type="Rhea" id="RHEA-COMP:9699"/>
        <dbReference type="ChEBI" id="CHEBI:15378"/>
        <dbReference type="ChEBI" id="CHEBI:30616"/>
        <dbReference type="ChEBI" id="CHEBI:33019"/>
        <dbReference type="ChEBI" id="CHEBI:58095"/>
        <dbReference type="ChEBI" id="CHEBI:78442"/>
        <dbReference type="ChEBI" id="CHEBI:78531"/>
        <dbReference type="ChEBI" id="CHEBI:456215"/>
        <dbReference type="EC" id="6.1.1.20"/>
    </reaction>
</comment>
<dbReference type="eggNOG" id="COG0072">
    <property type="taxonomic scope" value="Bacteria"/>
</dbReference>
<dbReference type="InterPro" id="IPR041616">
    <property type="entry name" value="PheRS_beta_core"/>
</dbReference>
<evidence type="ECO:0000256" key="8">
    <source>
        <dbReference type="ARBA" id="ARBA00022741"/>
    </source>
</evidence>
<dbReference type="HAMAP" id="MF_00283">
    <property type="entry name" value="Phe_tRNA_synth_beta1"/>
    <property type="match status" value="1"/>
</dbReference>
<dbReference type="SUPFAM" id="SSF56037">
    <property type="entry name" value="PheT/TilS domain"/>
    <property type="match status" value="1"/>
</dbReference>
<accession>C8WZ75</accession>
<evidence type="ECO:0000313" key="21">
    <source>
        <dbReference type="Proteomes" id="UP000001052"/>
    </source>
</evidence>
<dbReference type="PROSITE" id="PS51447">
    <property type="entry name" value="FDX_ACB"/>
    <property type="match status" value="1"/>
</dbReference>
<dbReference type="InterPro" id="IPR045060">
    <property type="entry name" value="Phe-tRNA-ligase_IIc_bsu"/>
</dbReference>
<keyword evidence="9 15" id="KW-0067">ATP-binding</keyword>
<dbReference type="Gene3D" id="3.30.56.10">
    <property type="match status" value="2"/>
</dbReference>
<dbReference type="SMART" id="SM00896">
    <property type="entry name" value="FDX-ACB"/>
    <property type="match status" value="1"/>
</dbReference>
<dbReference type="InterPro" id="IPR002547">
    <property type="entry name" value="tRNA-bd_dom"/>
</dbReference>
<evidence type="ECO:0000256" key="12">
    <source>
        <dbReference type="ARBA" id="ARBA00022917"/>
    </source>
</evidence>
<dbReference type="RefSeq" id="WP_015750510.1">
    <property type="nucleotide sequence ID" value="NC_013223.1"/>
</dbReference>
<dbReference type="GO" id="GO:0000287">
    <property type="term" value="F:magnesium ion binding"/>
    <property type="evidence" value="ECO:0007669"/>
    <property type="project" value="UniProtKB-UniRule"/>
</dbReference>
<dbReference type="Pfam" id="PF01588">
    <property type="entry name" value="tRNA_bind"/>
    <property type="match status" value="1"/>
</dbReference>
<comment type="similarity">
    <text evidence="2 15">Belongs to the phenylalanyl-tRNA synthetase beta subunit family. Type 1 subfamily.</text>
</comment>
<dbReference type="Gene3D" id="3.50.40.10">
    <property type="entry name" value="Phenylalanyl-trna Synthetase, Chain B, domain 3"/>
    <property type="match status" value="1"/>
</dbReference>
<keyword evidence="13 15" id="KW-0030">Aminoacyl-tRNA synthetase</keyword>
<protein>
    <recommendedName>
        <fullName evidence="15">Phenylalanine--tRNA ligase beta subunit</fullName>
        <ecNumber evidence="15">6.1.1.20</ecNumber>
    </recommendedName>
    <alternativeName>
        <fullName evidence="15">Phenylalanyl-tRNA synthetase beta subunit</fullName>
        <shortName evidence="15">PheRS</shortName>
    </alternativeName>
</protein>
<dbReference type="Pfam" id="PF03147">
    <property type="entry name" value="FDX-ACB"/>
    <property type="match status" value="1"/>
</dbReference>
<proteinExistence type="inferred from homology"/>
<comment type="subcellular location">
    <subcellularLocation>
        <location evidence="1 15">Cytoplasm</location>
    </subcellularLocation>
</comment>
<evidence type="ECO:0000256" key="13">
    <source>
        <dbReference type="ARBA" id="ARBA00023146"/>
    </source>
</evidence>
<dbReference type="Pfam" id="PF17759">
    <property type="entry name" value="tRNA_synthFbeta"/>
    <property type="match status" value="1"/>
</dbReference>
<dbReference type="InterPro" id="IPR005147">
    <property type="entry name" value="tRNA_synthase_B5-dom"/>
</dbReference>
<evidence type="ECO:0000256" key="7">
    <source>
        <dbReference type="ARBA" id="ARBA00022723"/>
    </source>
</evidence>
<dbReference type="EC" id="6.1.1.20" evidence="15"/>
<evidence type="ECO:0000313" key="20">
    <source>
        <dbReference type="EMBL" id="ACV67350.1"/>
    </source>
</evidence>
<feature type="domain" description="FDX-ACB" evidence="18">
    <location>
        <begin position="707"/>
        <end position="798"/>
    </location>
</feature>
<feature type="domain" description="B5" evidence="19">
    <location>
        <begin position="402"/>
        <end position="478"/>
    </location>
</feature>
<keyword evidence="6 15" id="KW-0436">Ligase</keyword>
<dbReference type="FunFam" id="3.50.40.10:FF:000001">
    <property type="entry name" value="Phenylalanine--tRNA ligase beta subunit"/>
    <property type="match status" value="1"/>
</dbReference>
<feature type="binding site" evidence="15">
    <location>
        <position position="465"/>
    </location>
    <ligand>
        <name>Mg(2+)</name>
        <dbReference type="ChEBI" id="CHEBI:18420"/>
        <note>shared with alpha subunit</note>
    </ligand>
</feature>
<dbReference type="NCBIfam" id="TIGR00472">
    <property type="entry name" value="pheT_bact"/>
    <property type="match status" value="1"/>
</dbReference>
<dbReference type="InterPro" id="IPR009061">
    <property type="entry name" value="DNA-bd_dom_put_sf"/>
</dbReference>
<keyword evidence="21" id="KW-1185">Reference proteome</keyword>
<dbReference type="SMART" id="SM00874">
    <property type="entry name" value="B5"/>
    <property type="match status" value="1"/>
</dbReference>
<evidence type="ECO:0000256" key="11">
    <source>
        <dbReference type="ARBA" id="ARBA00022884"/>
    </source>
</evidence>
<dbReference type="SMART" id="SM00873">
    <property type="entry name" value="B3_4"/>
    <property type="match status" value="1"/>
</dbReference>
<evidence type="ECO:0000259" key="18">
    <source>
        <dbReference type="PROSITE" id="PS51447"/>
    </source>
</evidence>
<feature type="binding site" evidence="15">
    <location>
        <position position="462"/>
    </location>
    <ligand>
        <name>Mg(2+)</name>
        <dbReference type="ChEBI" id="CHEBI:18420"/>
        <note>shared with alpha subunit</note>
    </ligand>
</feature>
<reference evidence="21" key="1">
    <citation type="submission" date="2009-09" db="EMBL/GenBank/DDBJ databases">
        <title>The complete chromosome of Desulfohalobium retbaense DSM 5692.</title>
        <authorList>
            <consortium name="US DOE Joint Genome Institute (JGI-PGF)"/>
            <person name="Lucas S."/>
            <person name="Copeland A."/>
            <person name="Lapidus A."/>
            <person name="Glavina del Rio T."/>
            <person name="Dalin E."/>
            <person name="Tice H."/>
            <person name="Bruce D."/>
            <person name="Goodwin L."/>
            <person name="Pitluck S."/>
            <person name="Kyrpides N."/>
            <person name="Mavromatis K."/>
            <person name="Ivanova N."/>
            <person name="Mikhailova N."/>
            <person name="Munk A.C."/>
            <person name="Brettin T."/>
            <person name="Detter J.C."/>
            <person name="Han C."/>
            <person name="Tapia R."/>
            <person name="Larimer F."/>
            <person name="Land M."/>
            <person name="Hauser L."/>
            <person name="Markowitz V."/>
            <person name="Cheng J.-F."/>
            <person name="Hugenholtz P."/>
            <person name="Woyke T."/>
            <person name="Wu D."/>
            <person name="Spring S."/>
            <person name="Klenk H.-P."/>
            <person name="Eisen J.A."/>
        </authorList>
    </citation>
    <scope>NUCLEOTIDE SEQUENCE [LARGE SCALE GENOMIC DNA]</scope>
    <source>
        <strain evidence="21">DSM 5692</strain>
    </source>
</reference>
<dbReference type="NCBIfam" id="NF045760">
    <property type="entry name" value="YtpR"/>
    <property type="match status" value="1"/>
</dbReference>
<gene>
    <name evidence="15" type="primary">pheT</name>
    <name evidence="20" type="ordered locus">Dret_0048</name>
</gene>
<dbReference type="SUPFAM" id="SSF54991">
    <property type="entry name" value="Anticodon-binding domain of PheRS"/>
    <property type="match status" value="1"/>
</dbReference>
<evidence type="ECO:0000256" key="16">
    <source>
        <dbReference type="PROSITE-ProRule" id="PRU00209"/>
    </source>
</evidence>
<evidence type="ECO:0000256" key="9">
    <source>
        <dbReference type="ARBA" id="ARBA00022840"/>
    </source>
</evidence>
<dbReference type="eggNOG" id="COG0073">
    <property type="taxonomic scope" value="Bacteria"/>
</dbReference>
<dbReference type="Gene3D" id="2.40.50.140">
    <property type="entry name" value="Nucleic acid-binding proteins"/>
    <property type="match status" value="1"/>
</dbReference>
<comment type="subunit">
    <text evidence="3 15">Tetramer of two alpha and two beta subunits.</text>
</comment>
<dbReference type="PANTHER" id="PTHR10947">
    <property type="entry name" value="PHENYLALANYL-TRNA SYNTHETASE BETA CHAIN AND LEUCINE-RICH REPEAT-CONTAINING PROTEIN 47"/>
    <property type="match status" value="1"/>
</dbReference>
<keyword evidence="12 15" id="KW-0648">Protein biosynthesis</keyword>
<comment type="cofactor">
    <cofactor evidence="15">
        <name>Mg(2+)</name>
        <dbReference type="ChEBI" id="CHEBI:18420"/>
    </cofactor>
    <text evidence="15">Binds 2 magnesium ions per tetramer.</text>
</comment>
<dbReference type="InterPro" id="IPR036690">
    <property type="entry name" value="Fdx_antiC-bd_sf"/>
</dbReference>
<dbReference type="Gene3D" id="3.30.70.380">
    <property type="entry name" value="Ferrodoxin-fold anticodon-binding domain"/>
    <property type="match status" value="1"/>
</dbReference>
<evidence type="ECO:0000259" key="17">
    <source>
        <dbReference type="PROSITE" id="PS50886"/>
    </source>
</evidence>
<feature type="binding site" evidence="15">
    <location>
        <position position="456"/>
    </location>
    <ligand>
        <name>Mg(2+)</name>
        <dbReference type="ChEBI" id="CHEBI:18420"/>
        <note>shared with alpha subunit</note>
    </ligand>
</feature>
<keyword evidence="4 15" id="KW-0963">Cytoplasm</keyword>
<dbReference type="GO" id="GO:0000049">
    <property type="term" value="F:tRNA binding"/>
    <property type="evidence" value="ECO:0007669"/>
    <property type="project" value="UniProtKB-UniRule"/>
</dbReference>
<dbReference type="InterPro" id="IPR020825">
    <property type="entry name" value="Phe-tRNA_synthase-like_B3/B4"/>
</dbReference>
<dbReference type="SUPFAM" id="SSF46955">
    <property type="entry name" value="Putative DNA-binding domain"/>
    <property type="match status" value="1"/>
</dbReference>
<name>C8WZ75_DESRD</name>
<sequence length="798" mass="88110">MLLSLKWLHELTPFTVSVEDLAHKLTMLGLEVEEIQNPFAELESVVVGHVLTCEPHPDADTLSVCSVDLGGGVQPTIVCGAPNVAAGQKVAVAPVGTTLPGDFKIKKAKIRGQRSEGMICSEKELGLGEGADGIMVLDADLEPGTSLIEALDLETTVFDIGITPNRADCLSVLGVAREVAAAYDLPLHIPQGDTTPYEGESSLDIDLEISDGRLCPLYQAMGIEQITLKPSPAWMRYRLLAVGQRPINNIVDITNYVLLEQGQPLHAFDRDRLEGDRIQVAPAEEGQTITTLDGQERALQAGELLIWDAAKPVALAGVMGGANSEMQTGSSRVLLECAVFHPGTIRKTARRLALSSESSYRFERGVDQPGSSRAMYRAAALMAEYGAGRIVKGVASSEPLPWEPVRLPFRPERTKRFLALDVDDSFCFQTLTGLGCVVETADPSVWQVDVPSYRLDLEREVDLTEEIARVYGMDQIPASLPRVSKSLESDALRDTHFDFLQQLKTWASGLGLNEAVNYSFVGANDLNCLGLPENDRLFVCNPLSAEQDTMRSALAPGLLQTLRHNLGQGNTTLRLFEIAHTFHADPHSETTAEEIPRLALMLTGRRHEQGWPYPDEELDYTDIKGLVEHLVAWLGQRPEFTLQEGHSYLEPCVRVSVGEQEVGIIGRVNDEVARAYRAKSDVWLAELDIPVLESFAADHEVVFRDLPKFPPVHRDMTVIVPPGVKLQSILDTVRSAQEQLLQDMLLVDIYQPEDSDEQKFTLRLTYRHPKKTLKDKEVDKVHTRLGEYLLSQLPVRFS</sequence>
<evidence type="ECO:0000256" key="5">
    <source>
        <dbReference type="ARBA" id="ARBA00022555"/>
    </source>
</evidence>